<dbReference type="InterPro" id="IPR015500">
    <property type="entry name" value="Peptidase_S8_subtilisin-rel"/>
</dbReference>
<reference evidence="7 8" key="1">
    <citation type="journal article" date="2011" name="J. Bacteriol.">
        <title>Whole-genome shotgun sequencing of the sulfur-oxidizing chemoautotroph Tetrathiobacter kashmirensis.</title>
        <authorList>
            <person name="Ghosh W."/>
            <person name="George A."/>
            <person name="Agarwal A."/>
            <person name="Raj P."/>
            <person name="Alam M."/>
            <person name="Pyne P."/>
            <person name="Das Gupta S.K."/>
        </authorList>
    </citation>
    <scope>NUCLEOTIDE SEQUENCE [LARGE SCALE GENOMIC DNA]</scope>
    <source>
        <strain evidence="7 8">WT001</strain>
    </source>
</reference>
<dbReference type="Pfam" id="PF00082">
    <property type="entry name" value="Peptidase_S8"/>
    <property type="match status" value="1"/>
</dbReference>
<comment type="caution">
    <text evidence="5">Lacks conserved residue(s) required for the propagation of feature annotation.</text>
</comment>
<dbReference type="AlphaFoldDB" id="I3UAP8"/>
<evidence type="ECO:0000256" key="2">
    <source>
        <dbReference type="ARBA" id="ARBA00022670"/>
    </source>
</evidence>
<evidence type="ECO:0000259" key="6">
    <source>
        <dbReference type="Pfam" id="PF00082"/>
    </source>
</evidence>
<evidence type="ECO:0000256" key="5">
    <source>
        <dbReference type="PROSITE-ProRule" id="PRU01240"/>
    </source>
</evidence>
<evidence type="ECO:0000313" key="8">
    <source>
        <dbReference type="Proteomes" id="UP000005267"/>
    </source>
</evidence>
<dbReference type="HOGENOM" id="CLU_1056167_0_0_4"/>
<comment type="similarity">
    <text evidence="1 5">Belongs to the peptidase S8 family.</text>
</comment>
<dbReference type="InterPro" id="IPR050131">
    <property type="entry name" value="Peptidase_S8_subtilisin-like"/>
</dbReference>
<dbReference type="KEGG" id="aka:TKWG_08650"/>
<dbReference type="PRINTS" id="PR00723">
    <property type="entry name" value="SUBTILISIN"/>
</dbReference>
<organism evidence="7 8">
    <name type="scientific">Advenella kashmirensis (strain DSM 17095 / LMG 22695 / WT001)</name>
    <name type="common">Tetrathiobacter kashmirensis</name>
    <dbReference type="NCBI Taxonomy" id="1036672"/>
    <lineage>
        <taxon>Bacteria</taxon>
        <taxon>Pseudomonadati</taxon>
        <taxon>Pseudomonadota</taxon>
        <taxon>Betaproteobacteria</taxon>
        <taxon>Burkholderiales</taxon>
        <taxon>Alcaligenaceae</taxon>
    </lineage>
</organism>
<dbReference type="EMBL" id="CP003555">
    <property type="protein sequence ID" value="AFK62086.1"/>
    <property type="molecule type" value="Genomic_DNA"/>
</dbReference>
<dbReference type="GO" id="GO:0005615">
    <property type="term" value="C:extracellular space"/>
    <property type="evidence" value="ECO:0007669"/>
    <property type="project" value="TreeGrafter"/>
</dbReference>
<evidence type="ECO:0000313" key="7">
    <source>
        <dbReference type="EMBL" id="AFK62086.1"/>
    </source>
</evidence>
<evidence type="ECO:0000256" key="3">
    <source>
        <dbReference type="ARBA" id="ARBA00022801"/>
    </source>
</evidence>
<dbReference type="Proteomes" id="UP000005267">
    <property type="component" value="Chromosome"/>
</dbReference>
<sequence length="263" mass="28196">MAESASTTGRYIVLLRQGRTEDGIRDLQRITGASIQAESTTDRQDTTLELNCAIIFNHIGAALIRCEVAAGNAIQMASQQAQSNILMVEAERSVHAIAIPSNPSAGVKKDDPDAQATWGVRACSADRSDFTGQGIRLAVLDTGIDLKHQDFAQRQIESRSFVTGADVQDENGHGTHCAGIAAGVLKPVAARVMAWPGKHNSISARFWAMMAVAATAACSMALTGRWALAAKLFPCHWAVPPRKGTAIHTFSKKWQSALWLPAH</sequence>
<dbReference type="STRING" id="1036672.TKWG_08650"/>
<keyword evidence="4" id="KW-0720">Serine protease</keyword>
<dbReference type="OrthoDB" id="9790784at2"/>
<dbReference type="PROSITE" id="PS51892">
    <property type="entry name" value="SUBTILASE"/>
    <property type="match status" value="1"/>
</dbReference>
<gene>
    <name evidence="7" type="ordered locus">TKWG_08650</name>
</gene>
<dbReference type="PANTHER" id="PTHR43806:SF11">
    <property type="entry name" value="CEREVISIN-RELATED"/>
    <property type="match status" value="1"/>
</dbReference>
<evidence type="ECO:0000256" key="4">
    <source>
        <dbReference type="ARBA" id="ARBA00022825"/>
    </source>
</evidence>
<dbReference type="Gene3D" id="3.40.50.200">
    <property type="entry name" value="Peptidase S8/S53 domain"/>
    <property type="match status" value="1"/>
</dbReference>
<dbReference type="GO" id="GO:0006508">
    <property type="term" value="P:proteolysis"/>
    <property type="evidence" value="ECO:0007669"/>
    <property type="project" value="UniProtKB-KW"/>
</dbReference>
<dbReference type="InterPro" id="IPR036852">
    <property type="entry name" value="Peptidase_S8/S53_dom_sf"/>
</dbReference>
<evidence type="ECO:0000256" key="1">
    <source>
        <dbReference type="ARBA" id="ARBA00011073"/>
    </source>
</evidence>
<feature type="domain" description="Peptidase S8/S53" evidence="6">
    <location>
        <begin position="132"/>
        <end position="184"/>
    </location>
</feature>
<dbReference type="GO" id="GO:0004252">
    <property type="term" value="F:serine-type endopeptidase activity"/>
    <property type="evidence" value="ECO:0007669"/>
    <property type="project" value="InterPro"/>
</dbReference>
<dbReference type="SUPFAM" id="SSF52743">
    <property type="entry name" value="Subtilisin-like"/>
    <property type="match status" value="1"/>
</dbReference>
<reference evidence="8" key="2">
    <citation type="journal article" date="2013" name="PLoS ONE">
        <title>Genome implosion elicits host-confinement in Alcaligenaceae: evidence from the comparative genomics of Tetrathiobacter kashmirensis, a pathogen in the making.</title>
        <authorList>
            <person name="Ghosh W."/>
            <person name="Alam M."/>
            <person name="Roy C."/>
            <person name="Pyne P."/>
            <person name="George A."/>
            <person name="Chakraborty R."/>
            <person name="Majumder S."/>
            <person name="Agarwal A."/>
            <person name="Chakraborty S."/>
            <person name="Majumdar S."/>
            <person name="Gupta S.K."/>
        </authorList>
    </citation>
    <scope>NUCLEOTIDE SEQUENCE [LARGE SCALE GENOMIC DNA]</scope>
    <source>
        <strain evidence="8">WT001</strain>
    </source>
</reference>
<dbReference type="PANTHER" id="PTHR43806">
    <property type="entry name" value="PEPTIDASE S8"/>
    <property type="match status" value="1"/>
</dbReference>
<keyword evidence="8" id="KW-1185">Reference proteome</keyword>
<proteinExistence type="inferred from homology"/>
<keyword evidence="2" id="KW-0645">Protease</keyword>
<keyword evidence="3" id="KW-0378">Hydrolase</keyword>
<dbReference type="InterPro" id="IPR022398">
    <property type="entry name" value="Peptidase_S8_His-AS"/>
</dbReference>
<protein>
    <recommendedName>
        <fullName evidence="6">Peptidase S8/S53 domain-containing protein</fullName>
    </recommendedName>
</protein>
<dbReference type="InterPro" id="IPR000209">
    <property type="entry name" value="Peptidase_S8/S53_dom"/>
</dbReference>
<accession>I3UAP8</accession>
<name>I3UAP8_ADVKW</name>
<dbReference type="PROSITE" id="PS00137">
    <property type="entry name" value="SUBTILASE_HIS"/>
    <property type="match status" value="1"/>
</dbReference>